<evidence type="ECO:0000313" key="9">
    <source>
        <dbReference type="Proteomes" id="UP000317421"/>
    </source>
</evidence>
<feature type="domain" description="Tryptophan synthase beta chain-like PALP" evidence="7">
    <location>
        <begin position="91"/>
        <end position="414"/>
    </location>
</feature>
<sequence length="470" mass="50917">MPAVQTKTDLAFQQCVMPACGATYDVSEERTSCETCGSLLDIVYDWDRLPVPSSLKDFEAKWSRRNEPLERSGVWRFRELLPFAPDDQIVTIGEGQTPLHPSVGVADFIGMKPGRLLLQYEGMNPSGSFKDNGMTAAFTHARMIGAKRAACASTGNTSASLALYCGMSQLMQAVIFIGSGKISYGKLSQALDYGALTVQIAGDFDDAMHRVRQVSKRLGIYLVNSVNPFRLEGQKTIMLRVLESLNWEIPDWIVVPGGNLGNSSSFGKAFHELKKLGLIDRVPRLAIINAAGANTLNALYNERGVRWNGGAPDTKSIDSYYAELDAGALRADTIASAIEINRPVNLMKCLRALECCDGVVRDVTDQQILDAKARVAANGLGCEPASAASVAGAKLLREQGVIDPDERVVCILTGHQLKDPTATVAYHSSDQNEFNRVLGSRGVTTAAFANRAVQVENDLDAIVRTIQLNS</sequence>
<dbReference type="NCBIfam" id="TIGR00260">
    <property type="entry name" value="thrC"/>
    <property type="match status" value="1"/>
</dbReference>
<evidence type="ECO:0000313" key="8">
    <source>
        <dbReference type="EMBL" id="TWT97830.1"/>
    </source>
</evidence>
<dbReference type="GO" id="GO:0006565">
    <property type="term" value="P:L-serine catabolic process"/>
    <property type="evidence" value="ECO:0007669"/>
    <property type="project" value="TreeGrafter"/>
</dbReference>
<dbReference type="AlphaFoldDB" id="A0A5C6AEH9"/>
<evidence type="ECO:0000256" key="5">
    <source>
        <dbReference type="NCBIfam" id="TIGR00260"/>
    </source>
</evidence>
<comment type="similarity">
    <text evidence="2">Belongs to the threonine synthase family.</text>
</comment>
<evidence type="ECO:0000256" key="1">
    <source>
        <dbReference type="ARBA" id="ARBA00001933"/>
    </source>
</evidence>
<gene>
    <name evidence="8" type="primary">thrC</name>
    <name evidence="8" type="ORF">Pla108_19820</name>
</gene>
<reference evidence="8 9" key="1">
    <citation type="submission" date="2019-02" db="EMBL/GenBank/DDBJ databases">
        <title>Deep-cultivation of Planctomycetes and their phenomic and genomic characterization uncovers novel biology.</title>
        <authorList>
            <person name="Wiegand S."/>
            <person name="Jogler M."/>
            <person name="Boedeker C."/>
            <person name="Pinto D."/>
            <person name="Vollmers J."/>
            <person name="Rivas-Marin E."/>
            <person name="Kohn T."/>
            <person name="Peeters S.H."/>
            <person name="Heuer A."/>
            <person name="Rast P."/>
            <person name="Oberbeckmann S."/>
            <person name="Bunk B."/>
            <person name="Jeske O."/>
            <person name="Meyerdierks A."/>
            <person name="Storesund J.E."/>
            <person name="Kallscheuer N."/>
            <person name="Luecker S."/>
            <person name="Lage O.M."/>
            <person name="Pohl T."/>
            <person name="Merkel B.J."/>
            <person name="Hornburger P."/>
            <person name="Mueller R.-W."/>
            <person name="Bruemmer F."/>
            <person name="Labrenz M."/>
            <person name="Spormann A.M."/>
            <person name="Op Den Camp H."/>
            <person name="Overmann J."/>
            <person name="Amann R."/>
            <person name="Jetten M.S.M."/>
            <person name="Mascher T."/>
            <person name="Medema M.H."/>
            <person name="Devos D.P."/>
            <person name="Kaster A.-K."/>
            <person name="Ovreas L."/>
            <person name="Rohde M."/>
            <person name="Galperin M.Y."/>
            <person name="Jogler C."/>
        </authorList>
    </citation>
    <scope>NUCLEOTIDE SEQUENCE [LARGE SCALE GENOMIC DNA]</scope>
    <source>
        <strain evidence="8 9">Pla108</strain>
    </source>
</reference>
<evidence type="ECO:0000256" key="6">
    <source>
        <dbReference type="PIRSR" id="PIRSR604450-51"/>
    </source>
</evidence>
<keyword evidence="9" id="KW-1185">Reference proteome</keyword>
<dbReference type="GO" id="GO:0009088">
    <property type="term" value="P:threonine biosynthetic process"/>
    <property type="evidence" value="ECO:0007669"/>
    <property type="project" value="UniProtKB-UniRule"/>
</dbReference>
<dbReference type="InterPro" id="IPR001926">
    <property type="entry name" value="TrpB-like_PALP"/>
</dbReference>
<comment type="caution">
    <text evidence="8">The sequence shown here is derived from an EMBL/GenBank/DDBJ whole genome shotgun (WGS) entry which is preliminary data.</text>
</comment>
<evidence type="ECO:0000256" key="2">
    <source>
        <dbReference type="ARBA" id="ARBA00005517"/>
    </source>
</evidence>
<proteinExistence type="inferred from homology"/>
<dbReference type="Gene3D" id="3.40.50.1100">
    <property type="match status" value="2"/>
</dbReference>
<dbReference type="InterPro" id="IPR036052">
    <property type="entry name" value="TrpB-like_PALP_sf"/>
</dbReference>
<protein>
    <recommendedName>
        <fullName evidence="5">Threonine synthase</fullName>
        <ecNumber evidence="5">4.2.3.1</ecNumber>
    </recommendedName>
</protein>
<dbReference type="EC" id="4.2.3.1" evidence="5"/>
<dbReference type="GO" id="GO:0009097">
    <property type="term" value="P:isoleucine biosynthetic process"/>
    <property type="evidence" value="ECO:0007669"/>
    <property type="project" value="TreeGrafter"/>
</dbReference>
<dbReference type="InterPro" id="IPR050147">
    <property type="entry name" value="Ser/Thr_Dehydratase"/>
</dbReference>
<dbReference type="GO" id="GO:0003941">
    <property type="term" value="F:L-serine ammonia-lyase activity"/>
    <property type="evidence" value="ECO:0007669"/>
    <property type="project" value="TreeGrafter"/>
</dbReference>
<dbReference type="Proteomes" id="UP000317421">
    <property type="component" value="Unassembled WGS sequence"/>
</dbReference>
<dbReference type="GO" id="GO:0006567">
    <property type="term" value="P:L-threonine catabolic process"/>
    <property type="evidence" value="ECO:0007669"/>
    <property type="project" value="TreeGrafter"/>
</dbReference>
<dbReference type="CDD" id="cd01563">
    <property type="entry name" value="Thr-synth_1"/>
    <property type="match status" value="1"/>
</dbReference>
<dbReference type="GO" id="GO:0004795">
    <property type="term" value="F:threonine synthase activity"/>
    <property type="evidence" value="ECO:0007669"/>
    <property type="project" value="UniProtKB-UniRule"/>
</dbReference>
<dbReference type="PANTHER" id="PTHR48078">
    <property type="entry name" value="THREONINE DEHYDRATASE, MITOCHONDRIAL-RELATED"/>
    <property type="match status" value="1"/>
</dbReference>
<keyword evidence="4 8" id="KW-0456">Lyase</keyword>
<dbReference type="GO" id="GO:0004794">
    <property type="term" value="F:threonine deaminase activity"/>
    <property type="evidence" value="ECO:0007669"/>
    <property type="project" value="TreeGrafter"/>
</dbReference>
<evidence type="ECO:0000256" key="4">
    <source>
        <dbReference type="ARBA" id="ARBA00023239"/>
    </source>
</evidence>
<comment type="cofactor">
    <cofactor evidence="1 6">
        <name>pyridoxal 5'-phosphate</name>
        <dbReference type="ChEBI" id="CHEBI:597326"/>
    </cofactor>
</comment>
<dbReference type="SUPFAM" id="SSF53686">
    <property type="entry name" value="Tryptophan synthase beta subunit-like PLP-dependent enzymes"/>
    <property type="match status" value="1"/>
</dbReference>
<feature type="modified residue" description="N6-(pyridoxal phosphate)lysine" evidence="6">
    <location>
        <position position="130"/>
    </location>
</feature>
<dbReference type="EMBL" id="SJPR01000002">
    <property type="protein sequence ID" value="TWT97830.1"/>
    <property type="molecule type" value="Genomic_DNA"/>
</dbReference>
<dbReference type="RefSeq" id="WP_146444725.1">
    <property type="nucleotide sequence ID" value="NZ_SJPR01000002.1"/>
</dbReference>
<dbReference type="InterPro" id="IPR004450">
    <property type="entry name" value="Thr_synthase-like"/>
</dbReference>
<organism evidence="8 9">
    <name type="scientific">Botrimarina colliarenosi</name>
    <dbReference type="NCBI Taxonomy" id="2528001"/>
    <lineage>
        <taxon>Bacteria</taxon>
        <taxon>Pseudomonadati</taxon>
        <taxon>Planctomycetota</taxon>
        <taxon>Planctomycetia</taxon>
        <taxon>Pirellulales</taxon>
        <taxon>Lacipirellulaceae</taxon>
        <taxon>Botrimarina</taxon>
    </lineage>
</organism>
<keyword evidence="3 6" id="KW-0663">Pyridoxal phosphate</keyword>
<evidence type="ECO:0000256" key="3">
    <source>
        <dbReference type="ARBA" id="ARBA00022898"/>
    </source>
</evidence>
<dbReference type="OrthoDB" id="9778118at2"/>
<evidence type="ECO:0000259" key="7">
    <source>
        <dbReference type="Pfam" id="PF00291"/>
    </source>
</evidence>
<accession>A0A5C6AEH9</accession>
<dbReference type="Pfam" id="PF00291">
    <property type="entry name" value="PALP"/>
    <property type="match status" value="1"/>
</dbReference>
<dbReference type="PANTHER" id="PTHR48078:SF6">
    <property type="entry name" value="L-THREONINE DEHYDRATASE CATABOLIC TDCB"/>
    <property type="match status" value="1"/>
</dbReference>
<name>A0A5C6AEH9_9BACT</name>